<accession>A0ABW2K1X0</accession>
<keyword evidence="6 8" id="KW-1133">Transmembrane helix</keyword>
<sequence length="371" mass="43008">MNKIDNITSVYVPEKFLITPMFVFFIIHSMQVGVGILGFEGYISKHSGFDSWISIVIAGVFIHILLWMVYQALQTGGGDIVAIHRQCFGKYFGGILSLVICVYFFLLALTVLRTFIEVIQVWMFPSLNLKIFSLVFLLLIFYLVIGGFRLVTGFCMISVIMTIPLLLLKFFPIMVGNFNYLYPAIDHSIFDLIRSTKDGILSFLGIELLLIFYPFIKNPQASKKWAHFGVFYTVLIYLATALTAFLYFSEEQLKYVTWGTISLWKIVEFPFIERFEYIGIALWMYVIVPNVCLALWGASRIPRRLFNINQKITIGLFCLALYILILLFDDRQRVEQLNVFANEVGFYVLLYIPVIFLLSKIMYKVRTRHER</sequence>
<feature type="transmembrane region" description="Helical" evidence="8">
    <location>
        <begin position="51"/>
        <end position="70"/>
    </location>
</feature>
<feature type="transmembrane region" description="Helical" evidence="8">
    <location>
        <begin position="199"/>
        <end position="216"/>
    </location>
</feature>
<feature type="transmembrane region" description="Helical" evidence="8">
    <location>
        <begin position="277"/>
        <end position="296"/>
    </location>
</feature>
<feature type="transmembrane region" description="Helical" evidence="8">
    <location>
        <begin position="21"/>
        <end position="39"/>
    </location>
</feature>
<comment type="similarity">
    <text evidence="2">Belongs to the amino acid-polyamine-organocation (APC) superfamily. Spore germination protein (SGP) (TC 2.A.3.9) family.</text>
</comment>
<evidence type="ECO:0000256" key="8">
    <source>
        <dbReference type="SAM" id="Phobius"/>
    </source>
</evidence>
<dbReference type="PANTHER" id="PTHR34975">
    <property type="entry name" value="SPORE GERMINATION PROTEIN A2"/>
    <property type="match status" value="1"/>
</dbReference>
<reference evidence="10" key="1">
    <citation type="journal article" date="2019" name="Int. J. Syst. Evol. Microbiol.">
        <title>The Global Catalogue of Microorganisms (GCM) 10K type strain sequencing project: providing services to taxonomists for standard genome sequencing and annotation.</title>
        <authorList>
            <consortium name="The Broad Institute Genomics Platform"/>
            <consortium name="The Broad Institute Genome Sequencing Center for Infectious Disease"/>
            <person name="Wu L."/>
            <person name="Ma J."/>
        </authorList>
    </citation>
    <scope>NUCLEOTIDE SEQUENCE [LARGE SCALE GENOMIC DNA]</scope>
    <source>
        <strain evidence="10">CCUG 73951</strain>
    </source>
</reference>
<evidence type="ECO:0000256" key="5">
    <source>
        <dbReference type="ARBA" id="ARBA00022692"/>
    </source>
</evidence>
<gene>
    <name evidence="9" type="ORF">ACFQMN_04395</name>
</gene>
<feature type="transmembrane region" description="Helical" evidence="8">
    <location>
        <begin position="308"/>
        <end position="328"/>
    </location>
</feature>
<evidence type="ECO:0000313" key="9">
    <source>
        <dbReference type="EMBL" id="MFC7320107.1"/>
    </source>
</evidence>
<keyword evidence="4" id="KW-0309">Germination</keyword>
<evidence type="ECO:0000256" key="2">
    <source>
        <dbReference type="ARBA" id="ARBA00007998"/>
    </source>
</evidence>
<evidence type="ECO:0000256" key="4">
    <source>
        <dbReference type="ARBA" id="ARBA00022544"/>
    </source>
</evidence>
<dbReference type="Proteomes" id="UP001596494">
    <property type="component" value="Unassembled WGS sequence"/>
</dbReference>
<evidence type="ECO:0000256" key="7">
    <source>
        <dbReference type="ARBA" id="ARBA00023136"/>
    </source>
</evidence>
<feature type="transmembrane region" description="Helical" evidence="8">
    <location>
        <begin position="91"/>
        <end position="116"/>
    </location>
</feature>
<keyword evidence="3" id="KW-0813">Transport</keyword>
<dbReference type="Pfam" id="PF03845">
    <property type="entry name" value="Spore_permease"/>
    <property type="match status" value="1"/>
</dbReference>
<dbReference type="InterPro" id="IPR004761">
    <property type="entry name" value="Spore_GerAB"/>
</dbReference>
<organism evidence="9 10">
    <name type="scientific">Halobacillus campisalis</name>
    <dbReference type="NCBI Taxonomy" id="435909"/>
    <lineage>
        <taxon>Bacteria</taxon>
        <taxon>Bacillati</taxon>
        <taxon>Bacillota</taxon>
        <taxon>Bacilli</taxon>
        <taxon>Bacillales</taxon>
        <taxon>Bacillaceae</taxon>
        <taxon>Halobacillus</taxon>
    </lineage>
</organism>
<dbReference type="PANTHER" id="PTHR34975:SF2">
    <property type="entry name" value="SPORE GERMINATION PROTEIN A2"/>
    <property type="match status" value="1"/>
</dbReference>
<dbReference type="Gene3D" id="1.20.1740.10">
    <property type="entry name" value="Amino acid/polyamine transporter I"/>
    <property type="match status" value="1"/>
</dbReference>
<evidence type="ECO:0000313" key="10">
    <source>
        <dbReference type="Proteomes" id="UP001596494"/>
    </source>
</evidence>
<dbReference type="EMBL" id="JBHTBY010000003">
    <property type="protein sequence ID" value="MFC7320107.1"/>
    <property type="molecule type" value="Genomic_DNA"/>
</dbReference>
<evidence type="ECO:0000256" key="6">
    <source>
        <dbReference type="ARBA" id="ARBA00022989"/>
    </source>
</evidence>
<protein>
    <submittedName>
        <fullName evidence="9">GerAB/ArcD/ProY family transporter</fullName>
    </submittedName>
</protein>
<proteinExistence type="inferred from homology"/>
<evidence type="ECO:0000256" key="1">
    <source>
        <dbReference type="ARBA" id="ARBA00004141"/>
    </source>
</evidence>
<feature type="transmembrane region" description="Helical" evidence="8">
    <location>
        <begin position="122"/>
        <end position="144"/>
    </location>
</feature>
<feature type="transmembrane region" description="Helical" evidence="8">
    <location>
        <begin position="228"/>
        <end position="248"/>
    </location>
</feature>
<name>A0ABW2K1X0_9BACI</name>
<comment type="caution">
    <text evidence="9">The sequence shown here is derived from an EMBL/GenBank/DDBJ whole genome shotgun (WGS) entry which is preliminary data.</text>
</comment>
<comment type="subcellular location">
    <subcellularLocation>
        <location evidence="1">Membrane</location>
        <topology evidence="1">Multi-pass membrane protein</topology>
    </subcellularLocation>
</comment>
<keyword evidence="7 8" id="KW-0472">Membrane</keyword>
<dbReference type="RefSeq" id="WP_289216762.1">
    <property type="nucleotide sequence ID" value="NZ_JAPVRC010000008.1"/>
</dbReference>
<feature type="transmembrane region" description="Helical" evidence="8">
    <location>
        <begin position="344"/>
        <end position="363"/>
    </location>
</feature>
<evidence type="ECO:0000256" key="3">
    <source>
        <dbReference type="ARBA" id="ARBA00022448"/>
    </source>
</evidence>
<keyword evidence="10" id="KW-1185">Reference proteome</keyword>
<dbReference type="NCBIfam" id="TIGR00912">
    <property type="entry name" value="2A0309"/>
    <property type="match status" value="1"/>
</dbReference>
<keyword evidence="5 8" id="KW-0812">Transmembrane</keyword>